<evidence type="ECO:0008006" key="5">
    <source>
        <dbReference type="Google" id="ProtNLM"/>
    </source>
</evidence>
<evidence type="ECO:0000256" key="1">
    <source>
        <dbReference type="SAM" id="Coils"/>
    </source>
</evidence>
<comment type="caution">
    <text evidence="3">The sequence shown here is derived from an EMBL/GenBank/DDBJ whole genome shotgun (WGS) entry which is preliminary data.</text>
</comment>
<organism evidence="3 4">
    <name type="scientific">Verticillium longisporum</name>
    <name type="common">Verticillium dahliae var. longisporum</name>
    <dbReference type="NCBI Taxonomy" id="100787"/>
    <lineage>
        <taxon>Eukaryota</taxon>
        <taxon>Fungi</taxon>
        <taxon>Dikarya</taxon>
        <taxon>Ascomycota</taxon>
        <taxon>Pezizomycotina</taxon>
        <taxon>Sordariomycetes</taxon>
        <taxon>Hypocreomycetidae</taxon>
        <taxon>Glomerellales</taxon>
        <taxon>Plectosphaerellaceae</taxon>
        <taxon>Verticillium</taxon>
    </lineage>
</organism>
<feature type="compositionally biased region" description="Low complexity" evidence="2">
    <location>
        <begin position="173"/>
        <end position="190"/>
    </location>
</feature>
<accession>A0A8I2Z737</accession>
<reference evidence="3" key="1">
    <citation type="journal article" date="2021" name="Mol. Plant Pathol.">
        <title>A 20-kb lineage-specific genomic region tames virulence in pathogenic amphidiploid Verticillium longisporum.</title>
        <authorList>
            <person name="Harting R."/>
            <person name="Starke J."/>
            <person name="Kusch H."/>
            <person name="Poggeler S."/>
            <person name="Maurus I."/>
            <person name="Schluter R."/>
            <person name="Landesfeind M."/>
            <person name="Bulla I."/>
            <person name="Nowrousian M."/>
            <person name="de Jonge R."/>
            <person name="Stahlhut G."/>
            <person name="Hoff K.J."/>
            <person name="Asshauer K.P."/>
            <person name="Thurmer A."/>
            <person name="Stanke M."/>
            <person name="Daniel R."/>
            <person name="Morgenstern B."/>
            <person name="Thomma B.P.H.J."/>
            <person name="Kronstad J.W."/>
            <person name="Braus-Stromeyer S.A."/>
            <person name="Braus G.H."/>
        </authorList>
    </citation>
    <scope>NUCLEOTIDE SEQUENCE</scope>
    <source>
        <strain evidence="3">Vl32</strain>
    </source>
</reference>
<dbReference type="OrthoDB" id="5234772at2759"/>
<feature type="region of interest" description="Disordered" evidence="2">
    <location>
        <begin position="170"/>
        <end position="190"/>
    </location>
</feature>
<evidence type="ECO:0000256" key="2">
    <source>
        <dbReference type="SAM" id="MobiDB-lite"/>
    </source>
</evidence>
<dbReference type="EMBL" id="JAEMWZ010000506">
    <property type="protein sequence ID" value="KAG7114326.1"/>
    <property type="molecule type" value="Genomic_DNA"/>
</dbReference>
<sequence length="516" mass="55810">MLPHLKQTLITISIISSPRIQRSSSMVEPWLQLQAQHTAHAQTAAAIESTRNAWSQHHENDDARVRYTATYDDVVESLRKRYTEPAPNSWLAGSTPSQDQDPDSFPAALDALFARLKARDAEAADIEAMIAREKARWYRRTLRDAAAGTQAERLMGRQAYLSALEGHADEGHAANGTTTEAGAAPTNSSSTTTTAAAAYDWAAAADAIHRALTSQAANAPSVDDVLAKLATAGSDAAPRAEAYIDLFLRDPATGALPASCAAAAASLRAGTPLDAVFARLAADAAASTGTAAARAQADQHRRKLAELRRAQAAHLRDKAVKAETRQRRLRQQQQGPRVDAEVYENLPDGVAVGDVRACALCQVLAGLGVGTQKVYRTPERLAETHDDHIRSEHRCAAAEDCVQLTDEDVDMAGSDGAAGPAICKECAETQSHAVVYCSTRCAAAHFRQHRETVHVPGRRRDSSKSVEHDAKDLVFEDDDRSKYHAEDITKFVWTLNDALERFFKGKNPDVKILSID</sequence>
<evidence type="ECO:0000313" key="4">
    <source>
        <dbReference type="Proteomes" id="UP000689129"/>
    </source>
</evidence>
<keyword evidence="1" id="KW-0175">Coiled coil</keyword>
<evidence type="ECO:0000313" key="3">
    <source>
        <dbReference type="EMBL" id="KAG7114326.1"/>
    </source>
</evidence>
<dbReference type="AlphaFoldDB" id="A0A8I2Z737"/>
<feature type="coiled-coil region" evidence="1">
    <location>
        <begin position="290"/>
        <end position="332"/>
    </location>
</feature>
<protein>
    <recommendedName>
        <fullName evidence="5">MYND-type zinc finger protein samB</fullName>
    </recommendedName>
</protein>
<gene>
    <name evidence="3" type="ORF">HYQ45_016643</name>
</gene>
<name>A0A8I2Z737_VERLO</name>
<dbReference type="Proteomes" id="UP000689129">
    <property type="component" value="Unassembled WGS sequence"/>
</dbReference>
<proteinExistence type="predicted"/>
<feature type="region of interest" description="Disordered" evidence="2">
    <location>
        <begin position="86"/>
        <end position="105"/>
    </location>
</feature>